<evidence type="ECO:0000313" key="1">
    <source>
        <dbReference type="EMBL" id="MCY1014001.1"/>
    </source>
</evidence>
<reference evidence="1" key="1">
    <citation type="submission" date="2022-11" db="EMBL/GenBank/DDBJ databases">
        <title>Minimal conservation of predation-associated metabolite biosynthetic gene clusters underscores biosynthetic potential of Myxococcota including descriptions for ten novel species: Archangium lansinium sp. nov., Myxococcus landrumus sp. nov., Nannocystis bai.</title>
        <authorList>
            <person name="Ahearne A."/>
            <person name="Stevens C."/>
            <person name="Phillips K."/>
        </authorList>
    </citation>
    <scope>NUCLEOTIDE SEQUENCE</scope>
    <source>
        <strain evidence="1">Na p29</strain>
    </source>
</reference>
<organism evidence="1 2">
    <name type="scientific">Nannocystis pusilla</name>
    <dbReference type="NCBI Taxonomy" id="889268"/>
    <lineage>
        <taxon>Bacteria</taxon>
        <taxon>Pseudomonadati</taxon>
        <taxon>Myxococcota</taxon>
        <taxon>Polyangia</taxon>
        <taxon>Nannocystales</taxon>
        <taxon>Nannocystaceae</taxon>
        <taxon>Nannocystis</taxon>
    </lineage>
</organism>
<keyword evidence="2" id="KW-1185">Reference proteome</keyword>
<sequence>MSSIDIRVAVDPLRPQLRQCHASAIDRGLLATVPITARLSVRGAAVESVAPVTSRSPSSLWRCVRDVLQRATFKTAPQYAEVTVELRLGPPTRHE</sequence>
<dbReference type="Proteomes" id="UP001150924">
    <property type="component" value="Unassembled WGS sequence"/>
</dbReference>
<comment type="caution">
    <text evidence="1">The sequence shown here is derived from an EMBL/GenBank/DDBJ whole genome shotgun (WGS) entry which is preliminary data.</text>
</comment>
<gene>
    <name evidence="1" type="ORF">OV079_52470</name>
</gene>
<proteinExistence type="predicted"/>
<protein>
    <submittedName>
        <fullName evidence="1">Uncharacterized protein</fullName>
    </submittedName>
</protein>
<dbReference type="RefSeq" id="WP_267778198.1">
    <property type="nucleotide sequence ID" value="NZ_JAPNKE010000002.1"/>
</dbReference>
<name>A0A9X3F9R4_9BACT</name>
<dbReference type="AlphaFoldDB" id="A0A9X3F9R4"/>
<dbReference type="EMBL" id="JAPNKE010000002">
    <property type="protein sequence ID" value="MCY1014001.1"/>
    <property type="molecule type" value="Genomic_DNA"/>
</dbReference>
<evidence type="ECO:0000313" key="2">
    <source>
        <dbReference type="Proteomes" id="UP001150924"/>
    </source>
</evidence>
<accession>A0A9X3F9R4</accession>